<dbReference type="Proteomes" id="UP000038040">
    <property type="component" value="Unplaced"/>
</dbReference>
<sequence>MNLLVARDVQLLLLMKIVVPQVPPIGEMLGSQELMKRSFFIILIISYHFFWKSSTDSVLSEKYVMKREKLYNNGFPVWKNANKTIVDIAPSRFSYKMKTYAEETVLFADSWEMRFSCCSSGPNGKACTVSESHVTNTAFLSDLERFVETPAPLSPSDSRSCKVYALDCEMVYTRRGLSLARIILVNCKGETVLDIIVKPESPVMDYNTRFSGLTKNLVDTTIYDFKQARERFLEFVNSETILIGHSLASDLKALRIVHHKIVDTSDVFPHERGPPYKRSLKNIFSDIFQVKIQKNG</sequence>
<evidence type="ECO:0000256" key="1">
    <source>
        <dbReference type="ARBA" id="ARBA00004123"/>
    </source>
</evidence>
<dbReference type="InterPro" id="IPR047021">
    <property type="entry name" value="REXO1/3/4-like"/>
</dbReference>
<dbReference type="FunFam" id="3.30.420.10:FF:000031">
    <property type="entry name" value="RNA exonuclease 1"/>
    <property type="match status" value="1"/>
</dbReference>
<dbReference type="AlphaFoldDB" id="A0A0N4URT8"/>
<evidence type="ECO:0000256" key="4">
    <source>
        <dbReference type="ARBA" id="ARBA00022801"/>
    </source>
</evidence>
<dbReference type="InterPro" id="IPR013520">
    <property type="entry name" value="Ribonucl_H"/>
</dbReference>
<dbReference type="Gene3D" id="3.30.420.10">
    <property type="entry name" value="Ribonuclease H-like superfamily/Ribonuclease H"/>
    <property type="match status" value="1"/>
</dbReference>
<evidence type="ECO:0000313" key="9">
    <source>
        <dbReference type="Proteomes" id="UP000038040"/>
    </source>
</evidence>
<dbReference type="CDD" id="cd06145">
    <property type="entry name" value="REX1_like"/>
    <property type="match status" value="1"/>
</dbReference>
<dbReference type="PANTHER" id="PTHR12801:SF115">
    <property type="entry name" value="FI18136P1-RELATED"/>
    <property type="match status" value="1"/>
</dbReference>
<dbReference type="STRING" id="318479.A0A0N4URT8"/>
<gene>
    <name evidence="8" type="ORF">DME_LOCUS4174</name>
</gene>
<keyword evidence="6" id="KW-0539">Nucleus</keyword>
<evidence type="ECO:0000259" key="7">
    <source>
        <dbReference type="SMART" id="SM00479"/>
    </source>
</evidence>
<dbReference type="OrthoDB" id="206335at2759"/>
<organism evidence="9 11">
    <name type="scientific">Dracunculus medinensis</name>
    <name type="common">Guinea worm</name>
    <dbReference type="NCBI Taxonomy" id="318479"/>
    <lineage>
        <taxon>Eukaryota</taxon>
        <taxon>Metazoa</taxon>
        <taxon>Ecdysozoa</taxon>
        <taxon>Nematoda</taxon>
        <taxon>Chromadorea</taxon>
        <taxon>Rhabditida</taxon>
        <taxon>Spirurina</taxon>
        <taxon>Dracunculoidea</taxon>
        <taxon>Dracunculidae</taxon>
        <taxon>Dracunculus</taxon>
    </lineage>
</organism>
<feature type="domain" description="Exonuclease" evidence="7">
    <location>
        <begin position="162"/>
        <end position="295"/>
    </location>
</feature>
<dbReference type="WBParaSite" id="DME_0001077001-mRNA-1">
    <property type="protein sequence ID" value="DME_0001077001-mRNA-1"/>
    <property type="gene ID" value="DME_0001077001"/>
</dbReference>
<dbReference type="Proteomes" id="UP000274756">
    <property type="component" value="Unassembled WGS sequence"/>
</dbReference>
<dbReference type="InterPro" id="IPR034922">
    <property type="entry name" value="REX1-like_exo"/>
</dbReference>
<dbReference type="GO" id="GO:0004527">
    <property type="term" value="F:exonuclease activity"/>
    <property type="evidence" value="ECO:0007669"/>
    <property type="project" value="UniProtKB-KW"/>
</dbReference>
<evidence type="ECO:0000256" key="2">
    <source>
        <dbReference type="ARBA" id="ARBA00006357"/>
    </source>
</evidence>
<dbReference type="PANTHER" id="PTHR12801">
    <property type="entry name" value="RNA EXONUCLEASE REXO1 / RECO3 FAMILY MEMBER-RELATED"/>
    <property type="match status" value="1"/>
</dbReference>
<evidence type="ECO:0000313" key="10">
    <source>
        <dbReference type="Proteomes" id="UP000274756"/>
    </source>
</evidence>
<keyword evidence="10" id="KW-1185">Reference proteome</keyword>
<evidence type="ECO:0000256" key="3">
    <source>
        <dbReference type="ARBA" id="ARBA00022722"/>
    </source>
</evidence>
<keyword evidence="4" id="KW-0378">Hydrolase</keyword>
<dbReference type="EMBL" id="UYYG01000359">
    <property type="protein sequence ID" value="VDN54201.1"/>
    <property type="molecule type" value="Genomic_DNA"/>
</dbReference>
<dbReference type="Pfam" id="PF00929">
    <property type="entry name" value="RNase_T"/>
    <property type="match status" value="1"/>
</dbReference>
<dbReference type="GO" id="GO:0010629">
    <property type="term" value="P:negative regulation of gene expression"/>
    <property type="evidence" value="ECO:0007669"/>
    <property type="project" value="UniProtKB-ARBA"/>
</dbReference>
<dbReference type="GO" id="GO:0003676">
    <property type="term" value="F:nucleic acid binding"/>
    <property type="evidence" value="ECO:0007669"/>
    <property type="project" value="InterPro"/>
</dbReference>
<keyword evidence="3" id="KW-0540">Nuclease</keyword>
<evidence type="ECO:0000256" key="5">
    <source>
        <dbReference type="ARBA" id="ARBA00022839"/>
    </source>
</evidence>
<comment type="similarity">
    <text evidence="2">Belongs to the REXO1/REXO3 family.</text>
</comment>
<reference evidence="11" key="1">
    <citation type="submission" date="2017-02" db="UniProtKB">
        <authorList>
            <consortium name="WormBaseParasite"/>
        </authorList>
    </citation>
    <scope>IDENTIFICATION</scope>
</reference>
<reference evidence="8 10" key="2">
    <citation type="submission" date="2018-11" db="EMBL/GenBank/DDBJ databases">
        <authorList>
            <consortium name="Pathogen Informatics"/>
        </authorList>
    </citation>
    <scope>NUCLEOTIDE SEQUENCE [LARGE SCALE GENOMIC DNA]</scope>
</reference>
<dbReference type="SUPFAM" id="SSF53098">
    <property type="entry name" value="Ribonuclease H-like"/>
    <property type="match status" value="1"/>
</dbReference>
<dbReference type="InterPro" id="IPR012337">
    <property type="entry name" value="RNaseH-like_sf"/>
</dbReference>
<name>A0A0N4URT8_DRAME</name>
<dbReference type="SMART" id="SM00479">
    <property type="entry name" value="EXOIII"/>
    <property type="match status" value="1"/>
</dbReference>
<dbReference type="InterPro" id="IPR036397">
    <property type="entry name" value="RNaseH_sf"/>
</dbReference>
<proteinExistence type="inferred from homology"/>
<accession>A0A0N4URT8</accession>
<dbReference type="GO" id="GO:0005634">
    <property type="term" value="C:nucleus"/>
    <property type="evidence" value="ECO:0007669"/>
    <property type="project" value="UniProtKB-SubCell"/>
</dbReference>
<keyword evidence="5" id="KW-0269">Exonuclease</keyword>
<evidence type="ECO:0000313" key="8">
    <source>
        <dbReference type="EMBL" id="VDN54201.1"/>
    </source>
</evidence>
<evidence type="ECO:0000313" key="11">
    <source>
        <dbReference type="WBParaSite" id="DME_0001077001-mRNA-1"/>
    </source>
</evidence>
<evidence type="ECO:0000256" key="6">
    <source>
        <dbReference type="ARBA" id="ARBA00023242"/>
    </source>
</evidence>
<comment type="subcellular location">
    <subcellularLocation>
        <location evidence="1">Nucleus</location>
    </subcellularLocation>
</comment>
<protein>
    <submittedName>
        <fullName evidence="11">Exonuclease domain-containing protein</fullName>
    </submittedName>
</protein>